<keyword evidence="4" id="KW-1185">Reference proteome</keyword>
<dbReference type="InterPro" id="IPR014867">
    <property type="entry name" value="Spore_coat_CotH_CotH2/3/7"/>
</dbReference>
<name>A0A5C1AE24_9BACT</name>
<dbReference type="RefSeq" id="WP_149111227.1">
    <property type="nucleotide sequence ID" value="NZ_CP042425.1"/>
</dbReference>
<dbReference type="Pfam" id="PF13202">
    <property type="entry name" value="EF-hand_5"/>
    <property type="match status" value="2"/>
</dbReference>
<dbReference type="SUPFAM" id="SSF47473">
    <property type="entry name" value="EF-hand"/>
    <property type="match status" value="1"/>
</dbReference>
<evidence type="ECO:0000259" key="2">
    <source>
        <dbReference type="PROSITE" id="PS50222"/>
    </source>
</evidence>
<dbReference type="PANTHER" id="PTHR40050:SF1">
    <property type="entry name" value="INNER SPORE COAT PROTEIN H"/>
    <property type="match status" value="1"/>
</dbReference>
<feature type="domain" description="EF-hand" evidence="2">
    <location>
        <begin position="559"/>
        <end position="594"/>
    </location>
</feature>
<keyword evidence="3" id="KW-0167">Capsid protein</keyword>
<dbReference type="AlphaFoldDB" id="A0A5C1AE24"/>
<dbReference type="InterPro" id="IPR011992">
    <property type="entry name" value="EF-hand-dom_pair"/>
</dbReference>
<feature type="chain" id="PRO_5023078592" evidence="1">
    <location>
        <begin position="29"/>
        <end position="608"/>
    </location>
</feature>
<evidence type="ECO:0000313" key="3">
    <source>
        <dbReference type="EMBL" id="QEL16503.1"/>
    </source>
</evidence>
<keyword evidence="3" id="KW-0946">Virion</keyword>
<protein>
    <submittedName>
        <fullName evidence="3">Spore coat protein CotH</fullName>
    </submittedName>
</protein>
<dbReference type="Proteomes" id="UP000324974">
    <property type="component" value="Chromosome"/>
</dbReference>
<sequence length="608" mass="66706">MKPRPCRPSLVWFLAVVTGPLAYSPLPAADREDPYRTRQVQITIPPDEYAAMQPRQARGMGFGPPMPMPAQTPAPDREVHRNTFGMDLPWAKGTVTVDGETFADVGVRYKGNGTIGDASRTAKKSFKIDLDRQGGSGRFQGSKTINLHCGVADPSKYREAFGYGIYRAAGVPAPRTTFAEVRLTVPGKWDREYLGLYTITEEIDKPFLRRTFGTDKGLLMKPEGVRGLDDWGDDWNRYKKPYAPKRDATAEEAKRVMAFARLVQKADDAAFNTEIASYLDVDGYLRYLATTSFVANPDSFFTLGHNFCVYLHPDTKRFHFFPWDLDRAFANLPVIGTAEQQMDLSLVHPYGGTHRLTERVLALPGMTEKYRTLVKELTATAFSADRLLKELAASETAFQDILLRDTEAARLRRETPPSGFPFGKPPTLKTFVEKRTASVAAQLAGKSKGHLPTGGFGPGEFKMGDALGGPLMASFDADKDGKMSRDEWLAVAKRLFTAADTTAAGRIDQKGIAAGLKEMLPKMPDKGPPPPGFGMEAFLAGPVFTRADEDKDGKITAAEIESAAGKLFDEFDKKKDGKLDNPAFAAMLTTLFPPPKPPAPPAPPKKGP</sequence>
<dbReference type="PANTHER" id="PTHR40050">
    <property type="entry name" value="INNER SPORE COAT PROTEIN H"/>
    <property type="match status" value="1"/>
</dbReference>
<dbReference type="SMART" id="SM00054">
    <property type="entry name" value="EFh"/>
    <property type="match status" value="2"/>
</dbReference>
<dbReference type="PROSITE" id="PS50222">
    <property type="entry name" value="EF_HAND_2"/>
    <property type="match status" value="2"/>
</dbReference>
<dbReference type="EMBL" id="CP042425">
    <property type="protein sequence ID" value="QEL16503.1"/>
    <property type="molecule type" value="Genomic_DNA"/>
</dbReference>
<keyword evidence="1" id="KW-0732">Signal</keyword>
<gene>
    <name evidence="3" type="ORF">PX52LOC_03462</name>
</gene>
<accession>A0A5C1AE24</accession>
<reference evidence="4" key="1">
    <citation type="submission" date="2019-08" db="EMBL/GenBank/DDBJ databases">
        <title>Limnoglobus roseus gen. nov., sp. nov., a novel freshwater planctomycete with a giant genome from the family Gemmataceae.</title>
        <authorList>
            <person name="Kulichevskaya I.S."/>
            <person name="Naumoff D.G."/>
            <person name="Miroshnikov K."/>
            <person name="Ivanova A."/>
            <person name="Philippov D.A."/>
            <person name="Hakobyan A."/>
            <person name="Rijpstra I.C."/>
            <person name="Sinninghe Damste J.S."/>
            <person name="Liesack W."/>
            <person name="Dedysh S.N."/>
        </authorList>
    </citation>
    <scope>NUCLEOTIDE SEQUENCE [LARGE SCALE GENOMIC DNA]</scope>
    <source>
        <strain evidence="4">PX52</strain>
    </source>
</reference>
<proteinExistence type="predicted"/>
<organism evidence="3 4">
    <name type="scientific">Limnoglobus roseus</name>
    <dbReference type="NCBI Taxonomy" id="2598579"/>
    <lineage>
        <taxon>Bacteria</taxon>
        <taxon>Pseudomonadati</taxon>
        <taxon>Planctomycetota</taxon>
        <taxon>Planctomycetia</taxon>
        <taxon>Gemmatales</taxon>
        <taxon>Gemmataceae</taxon>
        <taxon>Limnoglobus</taxon>
    </lineage>
</organism>
<dbReference type="InterPro" id="IPR002048">
    <property type="entry name" value="EF_hand_dom"/>
</dbReference>
<dbReference type="Pfam" id="PF08757">
    <property type="entry name" value="CotH"/>
    <property type="match status" value="1"/>
</dbReference>
<dbReference type="InterPro" id="IPR018247">
    <property type="entry name" value="EF_Hand_1_Ca_BS"/>
</dbReference>
<dbReference type="Gene3D" id="1.10.238.10">
    <property type="entry name" value="EF-hand"/>
    <property type="match status" value="2"/>
</dbReference>
<evidence type="ECO:0000313" key="4">
    <source>
        <dbReference type="Proteomes" id="UP000324974"/>
    </source>
</evidence>
<feature type="signal peptide" evidence="1">
    <location>
        <begin position="1"/>
        <end position="28"/>
    </location>
</feature>
<dbReference type="OrthoDB" id="276539at2"/>
<dbReference type="PROSITE" id="PS00018">
    <property type="entry name" value="EF_HAND_1"/>
    <property type="match status" value="1"/>
</dbReference>
<dbReference type="GO" id="GO:0005509">
    <property type="term" value="F:calcium ion binding"/>
    <property type="evidence" value="ECO:0007669"/>
    <property type="project" value="InterPro"/>
</dbReference>
<feature type="domain" description="EF-hand" evidence="2">
    <location>
        <begin position="471"/>
        <end position="498"/>
    </location>
</feature>
<evidence type="ECO:0000256" key="1">
    <source>
        <dbReference type="SAM" id="SignalP"/>
    </source>
</evidence>
<dbReference type="KEGG" id="lrs:PX52LOC_03462"/>